<dbReference type="GO" id="GO:0005886">
    <property type="term" value="C:plasma membrane"/>
    <property type="evidence" value="ECO:0007669"/>
    <property type="project" value="UniProtKB-SubCell"/>
</dbReference>
<dbReference type="Gene3D" id="1.20.5.1030">
    <property type="entry name" value="Preprotein translocase secy subunit"/>
    <property type="match status" value="1"/>
</dbReference>
<dbReference type="InterPro" id="IPR038379">
    <property type="entry name" value="SecE_sf"/>
</dbReference>
<name>A0A1E5G4D7_9FIRM</name>
<keyword evidence="7 9" id="KW-0811">Translocation</keyword>
<dbReference type="InterPro" id="IPR005807">
    <property type="entry name" value="SecE_bac"/>
</dbReference>
<accession>A0A1E5G4D7</accession>
<gene>
    <name evidence="9" type="primary">secE</name>
    <name evidence="10" type="ORF">BHF68_12855</name>
</gene>
<dbReference type="EMBL" id="MIJE01000002">
    <property type="protein sequence ID" value="OEF97953.1"/>
    <property type="molecule type" value="Genomic_DNA"/>
</dbReference>
<comment type="caution">
    <text evidence="10">The sequence shown here is derived from an EMBL/GenBank/DDBJ whole genome shotgun (WGS) entry which is preliminary data.</text>
</comment>
<dbReference type="AlphaFoldDB" id="A0A1E5G4D7"/>
<dbReference type="STRING" id="766136.BHF68_12855"/>
<keyword evidence="2 9" id="KW-0813">Transport</keyword>
<evidence type="ECO:0000256" key="3">
    <source>
        <dbReference type="ARBA" id="ARBA00022475"/>
    </source>
</evidence>
<evidence type="ECO:0000256" key="2">
    <source>
        <dbReference type="ARBA" id="ARBA00022448"/>
    </source>
</evidence>
<dbReference type="PROSITE" id="PS01067">
    <property type="entry name" value="SECE_SEC61G"/>
    <property type="match status" value="1"/>
</dbReference>
<comment type="subcellular location">
    <subcellularLocation>
        <location evidence="9">Cell membrane</location>
        <topology evidence="9">Single-pass membrane protein</topology>
    </subcellularLocation>
    <subcellularLocation>
        <location evidence="1">Membrane</location>
    </subcellularLocation>
</comment>
<dbReference type="GO" id="GO:0006605">
    <property type="term" value="P:protein targeting"/>
    <property type="evidence" value="ECO:0007669"/>
    <property type="project" value="UniProtKB-UniRule"/>
</dbReference>
<evidence type="ECO:0000256" key="6">
    <source>
        <dbReference type="ARBA" id="ARBA00022989"/>
    </source>
</evidence>
<keyword evidence="4 9" id="KW-0812">Transmembrane</keyword>
<dbReference type="InterPro" id="IPR001901">
    <property type="entry name" value="Translocase_SecE/Sec61-g"/>
</dbReference>
<comment type="subunit">
    <text evidence="9">Component of the Sec protein translocase complex. Heterotrimer consisting of SecY, SecE and SecG subunits. The heterotrimers can form oligomers, although 1 heterotrimer is thought to be able to translocate proteins. Interacts with the ribosome. Interacts with SecDF, and other proteins may be involved. Interacts with SecA.</text>
</comment>
<dbReference type="GO" id="GO:0008320">
    <property type="term" value="F:protein transmembrane transporter activity"/>
    <property type="evidence" value="ECO:0007669"/>
    <property type="project" value="UniProtKB-UniRule"/>
</dbReference>
<dbReference type="OrthoDB" id="9813233at2"/>
<evidence type="ECO:0000256" key="9">
    <source>
        <dbReference type="HAMAP-Rule" id="MF_00422"/>
    </source>
</evidence>
<dbReference type="GO" id="GO:0009306">
    <property type="term" value="P:protein secretion"/>
    <property type="evidence" value="ECO:0007669"/>
    <property type="project" value="UniProtKB-UniRule"/>
</dbReference>
<keyword evidence="8 9" id="KW-0472">Membrane</keyword>
<keyword evidence="6 9" id="KW-1133">Transmembrane helix</keyword>
<evidence type="ECO:0000313" key="11">
    <source>
        <dbReference type="Proteomes" id="UP000094296"/>
    </source>
</evidence>
<evidence type="ECO:0000256" key="1">
    <source>
        <dbReference type="ARBA" id="ARBA00004370"/>
    </source>
</evidence>
<sequence>MSFVEKLKGGLANTKNFIVEGWHELKKVRWPNRKELKGYTIVVLSVVIAITLYFYAFDWMLGRVLALFF</sequence>
<comment type="similarity">
    <text evidence="9">Belongs to the SecE/SEC61-gamma family.</text>
</comment>
<organism evidence="10 11">
    <name type="scientific">Desulfuribacillus alkaliarsenatis</name>
    <dbReference type="NCBI Taxonomy" id="766136"/>
    <lineage>
        <taxon>Bacteria</taxon>
        <taxon>Bacillati</taxon>
        <taxon>Bacillota</taxon>
        <taxon>Desulfuribacillia</taxon>
        <taxon>Desulfuribacillales</taxon>
        <taxon>Desulfuribacillaceae</taxon>
        <taxon>Desulfuribacillus</taxon>
    </lineage>
</organism>
<dbReference type="RefSeq" id="WP_069642350.1">
    <property type="nucleotide sequence ID" value="NZ_MIJE01000002.1"/>
</dbReference>
<evidence type="ECO:0000313" key="10">
    <source>
        <dbReference type="EMBL" id="OEF97953.1"/>
    </source>
</evidence>
<dbReference type="Pfam" id="PF00584">
    <property type="entry name" value="SecE"/>
    <property type="match status" value="1"/>
</dbReference>
<keyword evidence="11" id="KW-1185">Reference proteome</keyword>
<evidence type="ECO:0000256" key="5">
    <source>
        <dbReference type="ARBA" id="ARBA00022927"/>
    </source>
</evidence>
<evidence type="ECO:0000256" key="4">
    <source>
        <dbReference type="ARBA" id="ARBA00022692"/>
    </source>
</evidence>
<dbReference type="PANTHER" id="PTHR33910:SF1">
    <property type="entry name" value="PROTEIN TRANSLOCASE SUBUNIT SECE"/>
    <property type="match status" value="1"/>
</dbReference>
<dbReference type="NCBIfam" id="TIGR00964">
    <property type="entry name" value="secE_bact"/>
    <property type="match status" value="1"/>
</dbReference>
<dbReference type="PANTHER" id="PTHR33910">
    <property type="entry name" value="PROTEIN TRANSLOCASE SUBUNIT SECE"/>
    <property type="match status" value="1"/>
</dbReference>
<keyword evidence="3 9" id="KW-1003">Cell membrane</keyword>
<dbReference type="HAMAP" id="MF_00422">
    <property type="entry name" value="SecE"/>
    <property type="match status" value="1"/>
</dbReference>
<feature type="transmembrane region" description="Helical" evidence="9">
    <location>
        <begin position="36"/>
        <end position="56"/>
    </location>
</feature>
<evidence type="ECO:0000256" key="7">
    <source>
        <dbReference type="ARBA" id="ARBA00023010"/>
    </source>
</evidence>
<evidence type="ECO:0000256" key="8">
    <source>
        <dbReference type="ARBA" id="ARBA00023136"/>
    </source>
</evidence>
<comment type="function">
    <text evidence="9">Essential subunit of the Sec protein translocation channel SecYEG. Clamps together the 2 halves of SecY. May contact the channel plug during translocation.</text>
</comment>
<proteinExistence type="inferred from homology"/>
<dbReference type="GO" id="GO:0043952">
    <property type="term" value="P:protein transport by the Sec complex"/>
    <property type="evidence" value="ECO:0007669"/>
    <property type="project" value="UniProtKB-UniRule"/>
</dbReference>
<dbReference type="Proteomes" id="UP000094296">
    <property type="component" value="Unassembled WGS sequence"/>
</dbReference>
<protein>
    <recommendedName>
        <fullName evidence="9">Protein translocase subunit SecE</fullName>
    </recommendedName>
</protein>
<keyword evidence="5 9" id="KW-0653">Protein transport</keyword>
<reference evidence="10 11" key="1">
    <citation type="submission" date="2016-09" db="EMBL/GenBank/DDBJ databases">
        <title>Draft genome sequence for the type strain of Desulfuribacillus alkaliarsenatis AHT28, an obligately anaerobic, sulfidogenic bacterium isolated from Russian soda lake sediments.</title>
        <authorList>
            <person name="Abin C.A."/>
            <person name="Hollibaugh J.T."/>
        </authorList>
    </citation>
    <scope>NUCLEOTIDE SEQUENCE [LARGE SCALE GENOMIC DNA]</scope>
    <source>
        <strain evidence="10 11">AHT28</strain>
    </source>
</reference>
<dbReference type="GO" id="GO:0065002">
    <property type="term" value="P:intracellular protein transmembrane transport"/>
    <property type="evidence" value="ECO:0007669"/>
    <property type="project" value="UniProtKB-UniRule"/>
</dbReference>